<sequence>MLRCLKLQTLGLLLYQCIFSFIRRTAQSLLSQAQTEGVSNFLLSICRTKLSVY</sequence>
<reference evidence="1" key="2">
    <citation type="journal article" date="2015" name="Fish Shellfish Immunol.">
        <title>Early steps in the European eel (Anguilla anguilla)-Vibrio vulnificus interaction in the gills: Role of the RtxA13 toxin.</title>
        <authorList>
            <person name="Callol A."/>
            <person name="Pajuelo D."/>
            <person name="Ebbesson L."/>
            <person name="Teles M."/>
            <person name="MacKenzie S."/>
            <person name="Amaro C."/>
        </authorList>
    </citation>
    <scope>NUCLEOTIDE SEQUENCE</scope>
</reference>
<protein>
    <submittedName>
        <fullName evidence="1">Uncharacterized protein</fullName>
    </submittedName>
</protein>
<dbReference type="EMBL" id="GBXM01091169">
    <property type="protein sequence ID" value="JAH17408.1"/>
    <property type="molecule type" value="Transcribed_RNA"/>
</dbReference>
<reference evidence="1" key="1">
    <citation type="submission" date="2014-11" db="EMBL/GenBank/DDBJ databases">
        <authorList>
            <person name="Amaro Gonzalez C."/>
        </authorList>
    </citation>
    <scope>NUCLEOTIDE SEQUENCE</scope>
</reference>
<accession>A0A0E9QMX1</accession>
<name>A0A0E9QMX1_ANGAN</name>
<dbReference type="AlphaFoldDB" id="A0A0E9QMX1"/>
<organism evidence="1">
    <name type="scientific">Anguilla anguilla</name>
    <name type="common">European freshwater eel</name>
    <name type="synonym">Muraena anguilla</name>
    <dbReference type="NCBI Taxonomy" id="7936"/>
    <lineage>
        <taxon>Eukaryota</taxon>
        <taxon>Metazoa</taxon>
        <taxon>Chordata</taxon>
        <taxon>Craniata</taxon>
        <taxon>Vertebrata</taxon>
        <taxon>Euteleostomi</taxon>
        <taxon>Actinopterygii</taxon>
        <taxon>Neopterygii</taxon>
        <taxon>Teleostei</taxon>
        <taxon>Anguilliformes</taxon>
        <taxon>Anguillidae</taxon>
        <taxon>Anguilla</taxon>
    </lineage>
</organism>
<proteinExistence type="predicted"/>
<evidence type="ECO:0000313" key="1">
    <source>
        <dbReference type="EMBL" id="JAH17408.1"/>
    </source>
</evidence>